<dbReference type="InterPro" id="IPR027385">
    <property type="entry name" value="Beta-barrel_OMP"/>
</dbReference>
<organism evidence="4 5">
    <name type="scientific">Albibacterium profundi</name>
    <dbReference type="NCBI Taxonomy" id="3134906"/>
    <lineage>
        <taxon>Bacteria</taxon>
        <taxon>Pseudomonadati</taxon>
        <taxon>Bacteroidota</taxon>
        <taxon>Sphingobacteriia</taxon>
        <taxon>Sphingobacteriales</taxon>
        <taxon>Sphingobacteriaceae</taxon>
        <taxon>Albibacterium</taxon>
    </lineage>
</organism>
<dbReference type="Proteomes" id="UP001580928">
    <property type="component" value="Unassembled WGS sequence"/>
</dbReference>
<keyword evidence="1 2" id="KW-0732">Signal</keyword>
<accession>A0ABV5CBA4</accession>
<sequence length="178" mass="18415">MKKLVLVCLLLTAFSIATYAQKGAIDINAGVDVALPLGDFGEGFGTGFGATAKGLYGVSDEGQVGLTLGYIHFGSKEDLGEGNSVSFGVIPILALYRHHFGSLYVEPQIGLSSNRSKITVSSSEFNFGGSASSTSLGYAAGIGYMLGDIDISARYQGLSRGGSSSGFAAIRIAYNFSL</sequence>
<protein>
    <submittedName>
        <fullName evidence="4">Outer membrane beta-barrel protein</fullName>
    </submittedName>
</protein>
<evidence type="ECO:0000259" key="3">
    <source>
        <dbReference type="Pfam" id="PF13505"/>
    </source>
</evidence>
<evidence type="ECO:0000313" key="5">
    <source>
        <dbReference type="Proteomes" id="UP001580928"/>
    </source>
</evidence>
<dbReference type="EMBL" id="JBBVGT010000002">
    <property type="protein sequence ID" value="MFB5944794.1"/>
    <property type="molecule type" value="Genomic_DNA"/>
</dbReference>
<feature type="signal peptide" evidence="2">
    <location>
        <begin position="1"/>
        <end position="19"/>
    </location>
</feature>
<evidence type="ECO:0000313" key="4">
    <source>
        <dbReference type="EMBL" id="MFB5944794.1"/>
    </source>
</evidence>
<dbReference type="Pfam" id="PF13505">
    <property type="entry name" value="OMP_b-brl"/>
    <property type="match status" value="1"/>
</dbReference>
<dbReference type="SUPFAM" id="SSF56925">
    <property type="entry name" value="OMPA-like"/>
    <property type="match status" value="1"/>
</dbReference>
<gene>
    <name evidence="4" type="ORF">WKR92_03000</name>
</gene>
<evidence type="ECO:0000256" key="2">
    <source>
        <dbReference type="SAM" id="SignalP"/>
    </source>
</evidence>
<keyword evidence="5" id="KW-1185">Reference proteome</keyword>
<proteinExistence type="predicted"/>
<dbReference type="RefSeq" id="WP_375556354.1">
    <property type="nucleotide sequence ID" value="NZ_JBBVGT010000002.1"/>
</dbReference>
<name>A0ABV5CBA4_9SPHI</name>
<feature type="domain" description="Outer membrane protein beta-barrel" evidence="3">
    <location>
        <begin position="7"/>
        <end position="160"/>
    </location>
</feature>
<dbReference type="Gene3D" id="2.40.160.20">
    <property type="match status" value="1"/>
</dbReference>
<feature type="chain" id="PRO_5045611929" evidence="2">
    <location>
        <begin position="20"/>
        <end position="178"/>
    </location>
</feature>
<dbReference type="InterPro" id="IPR011250">
    <property type="entry name" value="OMP/PagP_B-barrel"/>
</dbReference>
<evidence type="ECO:0000256" key="1">
    <source>
        <dbReference type="ARBA" id="ARBA00022729"/>
    </source>
</evidence>
<reference evidence="4 5" key="1">
    <citation type="submission" date="2024-04" db="EMBL/GenBank/DDBJ databases">
        <title>Albibacterium profundi sp. nov., isolated from sediment of the Challenger Deep of Mariana Trench.</title>
        <authorList>
            <person name="Wang Y."/>
        </authorList>
    </citation>
    <scope>NUCLEOTIDE SEQUENCE [LARGE SCALE GENOMIC DNA]</scope>
    <source>
        <strain evidence="4 5">RHL897</strain>
    </source>
</reference>
<comment type="caution">
    <text evidence="4">The sequence shown here is derived from an EMBL/GenBank/DDBJ whole genome shotgun (WGS) entry which is preliminary data.</text>
</comment>